<keyword evidence="5" id="KW-0472">Membrane</keyword>
<reference evidence="8 9" key="1">
    <citation type="submission" date="2017-05" db="EMBL/GenBank/DDBJ databases">
        <title>Draft genome sequence of Elsinoe australis.</title>
        <authorList>
            <person name="Cheng Q."/>
        </authorList>
    </citation>
    <scope>NUCLEOTIDE SEQUENCE [LARGE SCALE GENOMIC DNA]</scope>
    <source>
        <strain evidence="8 9">NL1</strain>
    </source>
</reference>
<gene>
    <name evidence="8" type="ORF">B9Z65_877</name>
</gene>
<dbReference type="Pfam" id="PF00535">
    <property type="entry name" value="Glycos_transf_2"/>
    <property type="match status" value="1"/>
</dbReference>
<dbReference type="InterPro" id="IPR029044">
    <property type="entry name" value="Nucleotide-diphossugar_trans"/>
</dbReference>
<proteinExistence type="predicted"/>
<evidence type="ECO:0000256" key="3">
    <source>
        <dbReference type="ARBA" id="ARBA00022676"/>
    </source>
</evidence>
<dbReference type="Gene3D" id="3.90.550.10">
    <property type="entry name" value="Spore Coat Polysaccharide Biosynthesis Protein SpsA, Chain A"/>
    <property type="match status" value="1"/>
</dbReference>
<evidence type="ECO:0000256" key="4">
    <source>
        <dbReference type="ARBA" id="ARBA00022679"/>
    </source>
</evidence>
<dbReference type="SUPFAM" id="SSF53448">
    <property type="entry name" value="Nucleotide-diphospho-sugar transferases"/>
    <property type="match status" value="1"/>
</dbReference>
<evidence type="ECO:0000256" key="2">
    <source>
        <dbReference type="ARBA" id="ARBA00022475"/>
    </source>
</evidence>
<comment type="caution">
    <text evidence="8">The sequence shown here is derived from an EMBL/GenBank/DDBJ whole genome shotgun (WGS) entry which is preliminary data.</text>
</comment>
<dbReference type="PANTHER" id="PTHR43646">
    <property type="entry name" value="GLYCOSYLTRANSFERASE"/>
    <property type="match status" value="1"/>
</dbReference>
<dbReference type="InterPro" id="IPR026461">
    <property type="entry name" value="Trfase_2_rSAM/seldom_assoc"/>
</dbReference>
<evidence type="ECO:0000256" key="5">
    <source>
        <dbReference type="ARBA" id="ARBA00023136"/>
    </source>
</evidence>
<evidence type="ECO:0000256" key="6">
    <source>
        <dbReference type="SAM" id="SignalP"/>
    </source>
</evidence>
<evidence type="ECO:0000259" key="7">
    <source>
        <dbReference type="Pfam" id="PF00535"/>
    </source>
</evidence>
<evidence type="ECO:0000313" key="9">
    <source>
        <dbReference type="Proteomes" id="UP000243723"/>
    </source>
</evidence>
<keyword evidence="3" id="KW-0328">Glycosyltransferase</keyword>
<dbReference type="Proteomes" id="UP000243723">
    <property type="component" value="Unassembled WGS sequence"/>
</dbReference>
<protein>
    <recommendedName>
        <fullName evidence="7">Glycosyltransferase 2-like domain-containing protein</fullName>
    </recommendedName>
</protein>
<dbReference type="OrthoDB" id="4537726at2759"/>
<keyword evidence="2" id="KW-1003">Cell membrane</keyword>
<dbReference type="CDD" id="cd02522">
    <property type="entry name" value="GT_2_like_a"/>
    <property type="match status" value="1"/>
</dbReference>
<name>A0A2P8AJV1_9PEZI</name>
<keyword evidence="9" id="KW-1185">Reference proteome</keyword>
<accession>A0A2P8AJV1</accession>
<dbReference type="InterPro" id="IPR001173">
    <property type="entry name" value="Glyco_trans_2-like"/>
</dbReference>
<feature type="domain" description="Glycosyltransferase 2-like" evidence="7">
    <location>
        <begin position="56"/>
        <end position="168"/>
    </location>
</feature>
<keyword evidence="6" id="KW-0732">Signal</keyword>
<dbReference type="STRING" id="40998.A0A2P8AJV1"/>
<dbReference type="GO" id="GO:0005886">
    <property type="term" value="C:plasma membrane"/>
    <property type="evidence" value="ECO:0007669"/>
    <property type="project" value="UniProtKB-SubCell"/>
</dbReference>
<evidence type="ECO:0000313" key="8">
    <source>
        <dbReference type="EMBL" id="PSK60727.1"/>
    </source>
</evidence>
<dbReference type="EMBL" id="NHZQ01000003">
    <property type="protein sequence ID" value="PSK60727.1"/>
    <property type="molecule type" value="Genomic_DNA"/>
</dbReference>
<dbReference type="AlphaFoldDB" id="A0A2P8AJV1"/>
<comment type="subcellular location">
    <subcellularLocation>
        <location evidence="1">Cell membrane</location>
    </subcellularLocation>
</comment>
<keyword evidence="4" id="KW-0808">Transferase</keyword>
<dbReference type="PANTHER" id="PTHR43646:SF2">
    <property type="entry name" value="GLYCOSYLTRANSFERASE 2-LIKE DOMAIN-CONTAINING PROTEIN"/>
    <property type="match status" value="1"/>
</dbReference>
<sequence length="309" mass="34241">MSTSFVLLAILLLSGALLASLINYGVSHSRRIDLALSPPRTDQEDRDLSSLYPIAVVIPALHEASVLPKTVKHLFSTTTHGQRGEEHAPNNAPTVIIVDAGHDQETHDGLKQLLAQHPTLSLVQYQGQPSRGAQLNYGAAIANTVAPHASILLFLHADTLLPQNWDDSIRATLTSPNPPMLGTFTLSLPQPITTSMQVMLWGAKLRARFGKLPYGDQGYFMARRTFDAVGGFPSVPIMEDVELLRRVSPHGWIEVLDDLVETSPRRWKQKGVLWNTMLNQTLIAAWLCGVSHETIYRWYYGRRKQSKAA</sequence>
<organism evidence="8 9">
    <name type="scientific">Elsinoe australis</name>
    <dbReference type="NCBI Taxonomy" id="40998"/>
    <lineage>
        <taxon>Eukaryota</taxon>
        <taxon>Fungi</taxon>
        <taxon>Dikarya</taxon>
        <taxon>Ascomycota</taxon>
        <taxon>Pezizomycotina</taxon>
        <taxon>Dothideomycetes</taxon>
        <taxon>Dothideomycetidae</taxon>
        <taxon>Myriangiales</taxon>
        <taxon>Elsinoaceae</taxon>
        <taxon>Elsinoe</taxon>
    </lineage>
</organism>
<feature type="chain" id="PRO_5015118412" description="Glycosyltransferase 2-like domain-containing protein" evidence="6">
    <location>
        <begin position="20"/>
        <end position="309"/>
    </location>
</feature>
<feature type="signal peptide" evidence="6">
    <location>
        <begin position="1"/>
        <end position="19"/>
    </location>
</feature>
<dbReference type="GO" id="GO:0016757">
    <property type="term" value="F:glycosyltransferase activity"/>
    <property type="evidence" value="ECO:0007669"/>
    <property type="project" value="UniProtKB-KW"/>
</dbReference>
<evidence type="ECO:0000256" key="1">
    <source>
        <dbReference type="ARBA" id="ARBA00004236"/>
    </source>
</evidence>